<dbReference type="OrthoDB" id="2679764at2"/>
<proteinExistence type="predicted"/>
<dbReference type="RefSeq" id="WP_092474129.1">
    <property type="nucleotide sequence ID" value="NZ_FOOX01000020.1"/>
</dbReference>
<evidence type="ECO:0008006" key="3">
    <source>
        <dbReference type="Google" id="ProtNLM"/>
    </source>
</evidence>
<keyword evidence="2" id="KW-1185">Reference proteome</keyword>
<dbReference type="EMBL" id="FOOX01000020">
    <property type="protein sequence ID" value="SFH20860.1"/>
    <property type="molecule type" value="Genomic_DNA"/>
</dbReference>
<evidence type="ECO:0000313" key="1">
    <source>
        <dbReference type="EMBL" id="SFH20860.1"/>
    </source>
</evidence>
<dbReference type="Proteomes" id="UP000199337">
    <property type="component" value="Unassembled WGS sequence"/>
</dbReference>
<name>A0A1I2Y568_9FIRM</name>
<evidence type="ECO:0000313" key="2">
    <source>
        <dbReference type="Proteomes" id="UP000199337"/>
    </source>
</evidence>
<accession>A0A1I2Y568</accession>
<reference evidence="2" key="1">
    <citation type="submission" date="2016-10" db="EMBL/GenBank/DDBJ databases">
        <authorList>
            <person name="Varghese N."/>
            <person name="Submissions S."/>
        </authorList>
    </citation>
    <scope>NUCLEOTIDE SEQUENCE [LARGE SCALE GENOMIC DNA]</scope>
    <source>
        <strain evidence="2">DSM 17038</strain>
    </source>
</reference>
<dbReference type="AlphaFoldDB" id="A0A1I2Y568"/>
<dbReference type="Pfam" id="PF06067">
    <property type="entry name" value="DUF932"/>
    <property type="match status" value="1"/>
</dbReference>
<sequence>MPKILRGYIDAAYSIVDDFDTAQESVETMKSTQLTLPEAKAFAAAALTLKYDDIEKAPISSAQALSSRRRVDEREDLWSTFNRVQENVIKGGQRGRSVSGRRVSTRPVKSIDNNIKLNKALWVLANQMGALKN</sequence>
<gene>
    <name evidence="1" type="ORF">SAMN05660649_04246</name>
</gene>
<organism evidence="1 2">
    <name type="scientific">Desulfotruncus arcticus DSM 17038</name>
    <dbReference type="NCBI Taxonomy" id="1121424"/>
    <lineage>
        <taxon>Bacteria</taxon>
        <taxon>Bacillati</taxon>
        <taxon>Bacillota</taxon>
        <taxon>Clostridia</taxon>
        <taxon>Eubacteriales</taxon>
        <taxon>Desulfallaceae</taxon>
        <taxon>Desulfotruncus</taxon>
    </lineage>
</organism>
<dbReference type="STRING" id="341036.SAMN05660649_04246"/>
<protein>
    <recommendedName>
        <fullName evidence="3">DUF945 domain-containing protein</fullName>
    </recommendedName>
</protein>
<dbReference type="InterPro" id="IPR026325">
    <property type="entry name" value="DUF932"/>
</dbReference>